<evidence type="ECO:0000259" key="7">
    <source>
        <dbReference type="PROSITE" id="PS50071"/>
    </source>
</evidence>
<comment type="caution">
    <text evidence="8">The sequence shown here is derived from an EMBL/GenBank/DDBJ whole genome shotgun (WGS) entry which is preliminary data.</text>
</comment>
<dbReference type="Pfam" id="PF05920">
    <property type="entry name" value="Homeobox_KN"/>
    <property type="match status" value="1"/>
</dbReference>
<keyword evidence="2 5" id="KW-0238">DNA-binding</keyword>
<gene>
    <name evidence="8" type="ORF">BpHYR1_052178</name>
</gene>
<feature type="region of interest" description="Disordered" evidence="6">
    <location>
        <begin position="268"/>
        <end position="350"/>
    </location>
</feature>
<feature type="region of interest" description="Disordered" evidence="6">
    <location>
        <begin position="180"/>
        <end position="206"/>
    </location>
</feature>
<feature type="compositionally biased region" description="Basic residues" evidence="6">
    <location>
        <begin position="65"/>
        <end position="78"/>
    </location>
</feature>
<dbReference type="InterPro" id="IPR050224">
    <property type="entry name" value="TALE_homeobox"/>
</dbReference>
<dbReference type="GO" id="GO:0005634">
    <property type="term" value="C:nucleus"/>
    <property type="evidence" value="ECO:0007669"/>
    <property type="project" value="UniProtKB-SubCell"/>
</dbReference>
<reference evidence="8 9" key="1">
    <citation type="journal article" date="2018" name="Sci. Rep.">
        <title>Genomic signatures of local adaptation to the degree of environmental predictability in rotifers.</title>
        <authorList>
            <person name="Franch-Gras L."/>
            <person name="Hahn C."/>
            <person name="Garcia-Roger E.M."/>
            <person name="Carmona M.J."/>
            <person name="Serra M."/>
            <person name="Gomez A."/>
        </authorList>
    </citation>
    <scope>NUCLEOTIDE SEQUENCE [LARGE SCALE GENOMIC DNA]</scope>
    <source>
        <strain evidence="8">HYR1</strain>
    </source>
</reference>
<keyword evidence="9" id="KW-1185">Reference proteome</keyword>
<evidence type="ECO:0000313" key="9">
    <source>
        <dbReference type="Proteomes" id="UP000276133"/>
    </source>
</evidence>
<organism evidence="8 9">
    <name type="scientific">Brachionus plicatilis</name>
    <name type="common">Marine rotifer</name>
    <name type="synonym">Brachionus muelleri</name>
    <dbReference type="NCBI Taxonomy" id="10195"/>
    <lineage>
        <taxon>Eukaryota</taxon>
        <taxon>Metazoa</taxon>
        <taxon>Spiralia</taxon>
        <taxon>Gnathifera</taxon>
        <taxon>Rotifera</taxon>
        <taxon>Eurotatoria</taxon>
        <taxon>Monogononta</taxon>
        <taxon>Pseudotrocha</taxon>
        <taxon>Ploima</taxon>
        <taxon>Brachionidae</taxon>
        <taxon>Brachionus</taxon>
    </lineage>
</organism>
<dbReference type="Pfam" id="PF16493">
    <property type="entry name" value="Meis_PKNOX_N"/>
    <property type="match status" value="1"/>
</dbReference>
<accession>A0A3M7S436</accession>
<comment type="subcellular location">
    <subcellularLocation>
        <location evidence="5">Nucleus</location>
    </subcellularLocation>
</comment>
<dbReference type="InterPro" id="IPR008422">
    <property type="entry name" value="KN_HD"/>
</dbReference>
<sequence>MNTILVLRINLIEIEKVSELCSDFVEQYVEALKVKLNSDNIFNIDEEDEQSTELDEQEKSSSSAKAKRLKKNPPKKLSKLSGEFCTTSTPIKRENSPYEISPNVSLSKIKFNMLSTDKSDNSNQSETSNNLSIDFQEEANHLCDEDNQYLNDSANIEEDIDDFDDNVSVKSHVSTYAEKSSSSSSSCVNKSYSSNNDDSLSSKNKRGILPKSATNVMKKWLFQHIVHPYPTEEEKRQIAMKTNLTLIQVNNWFINARRRILQPMLEASNPDLTKKKKSPQVSSIKPYQNSRYWPPSLSHFGQKSSRQESDRNCQNAIEEGPVAKKIKTGNESFQRETSQSSNQASTSDIRQKSSDNFYQQMYAQLNPVLSLSPNQCQLVSSNPVYNLKNNAQSSKSSPQKPNGFRIENLIGNDEAKKKNENKLIEFMQQQFYHQMQSYNMTTPTSSLNCVLPGSSFFPHQKP</sequence>
<proteinExistence type="inferred from homology"/>
<dbReference type="FunFam" id="1.10.10.60:FF:000004">
    <property type="entry name" value="Meis2 homeobox isoform 2c"/>
    <property type="match status" value="1"/>
</dbReference>
<feature type="compositionally biased region" description="Acidic residues" evidence="6">
    <location>
        <begin position="47"/>
        <end position="56"/>
    </location>
</feature>
<dbReference type="OrthoDB" id="10056939at2759"/>
<evidence type="ECO:0000256" key="2">
    <source>
        <dbReference type="ARBA" id="ARBA00023125"/>
    </source>
</evidence>
<dbReference type="CDD" id="cd00086">
    <property type="entry name" value="homeodomain"/>
    <property type="match status" value="1"/>
</dbReference>
<comment type="similarity">
    <text evidence="1">Belongs to the TALE/MEIS homeobox family.</text>
</comment>
<feature type="DNA-binding region" description="Homeobox" evidence="5">
    <location>
        <begin position="202"/>
        <end position="264"/>
    </location>
</feature>
<dbReference type="InterPro" id="IPR009057">
    <property type="entry name" value="Homeodomain-like_sf"/>
</dbReference>
<evidence type="ECO:0000256" key="3">
    <source>
        <dbReference type="ARBA" id="ARBA00023155"/>
    </source>
</evidence>
<evidence type="ECO:0000256" key="1">
    <source>
        <dbReference type="ARBA" id="ARBA00009661"/>
    </source>
</evidence>
<evidence type="ECO:0000256" key="5">
    <source>
        <dbReference type="PROSITE-ProRule" id="PRU00108"/>
    </source>
</evidence>
<dbReference type="STRING" id="10195.A0A3M7S436"/>
<evidence type="ECO:0000256" key="6">
    <source>
        <dbReference type="SAM" id="MobiDB-lite"/>
    </source>
</evidence>
<dbReference type="GO" id="GO:0006355">
    <property type="term" value="P:regulation of DNA-templated transcription"/>
    <property type="evidence" value="ECO:0007669"/>
    <property type="project" value="InterPro"/>
</dbReference>
<dbReference type="AlphaFoldDB" id="A0A3M7S436"/>
<dbReference type="GO" id="GO:0003677">
    <property type="term" value="F:DNA binding"/>
    <property type="evidence" value="ECO:0007669"/>
    <property type="project" value="UniProtKB-UniRule"/>
</dbReference>
<feature type="compositionally biased region" description="Low complexity" evidence="6">
    <location>
        <begin position="180"/>
        <end position="202"/>
    </location>
</feature>
<evidence type="ECO:0000256" key="4">
    <source>
        <dbReference type="ARBA" id="ARBA00023242"/>
    </source>
</evidence>
<dbReference type="PANTHER" id="PTHR11850">
    <property type="entry name" value="HOMEOBOX PROTEIN TRANSCRIPTION FACTORS"/>
    <property type="match status" value="1"/>
</dbReference>
<dbReference type="SMART" id="SM00389">
    <property type="entry name" value="HOX"/>
    <property type="match status" value="1"/>
</dbReference>
<feature type="region of interest" description="Disordered" evidence="6">
    <location>
        <begin position="47"/>
        <end position="82"/>
    </location>
</feature>
<feature type="domain" description="Homeobox" evidence="7">
    <location>
        <begin position="200"/>
        <end position="263"/>
    </location>
</feature>
<dbReference type="SUPFAM" id="SSF46689">
    <property type="entry name" value="Homeodomain-like"/>
    <property type="match status" value="1"/>
</dbReference>
<dbReference type="PROSITE" id="PS50071">
    <property type="entry name" value="HOMEOBOX_2"/>
    <property type="match status" value="1"/>
</dbReference>
<keyword evidence="4 5" id="KW-0539">Nucleus</keyword>
<keyword evidence="3 5" id="KW-0371">Homeobox</keyword>
<feature type="compositionally biased region" description="Polar residues" evidence="6">
    <location>
        <begin position="279"/>
        <end position="291"/>
    </location>
</feature>
<dbReference type="Proteomes" id="UP000276133">
    <property type="component" value="Unassembled WGS sequence"/>
</dbReference>
<dbReference type="InterPro" id="IPR001356">
    <property type="entry name" value="HD"/>
</dbReference>
<dbReference type="EMBL" id="REGN01002078">
    <property type="protein sequence ID" value="RNA30531.1"/>
    <property type="molecule type" value="Genomic_DNA"/>
</dbReference>
<name>A0A3M7S436_BRAPC</name>
<protein>
    <submittedName>
        <fullName evidence="8">Homeobox</fullName>
    </submittedName>
</protein>
<evidence type="ECO:0000313" key="8">
    <source>
        <dbReference type="EMBL" id="RNA30531.1"/>
    </source>
</evidence>
<dbReference type="InterPro" id="IPR032453">
    <property type="entry name" value="PKNOX/Meis_N"/>
</dbReference>
<dbReference type="Gene3D" id="1.10.10.60">
    <property type="entry name" value="Homeodomain-like"/>
    <property type="match status" value="1"/>
</dbReference>
<feature type="compositionally biased region" description="Polar residues" evidence="6">
    <location>
        <begin position="329"/>
        <end position="350"/>
    </location>
</feature>